<evidence type="ECO:0008006" key="3">
    <source>
        <dbReference type="Google" id="ProtNLM"/>
    </source>
</evidence>
<dbReference type="RefSeq" id="WP_034347696.1">
    <property type="nucleotide sequence ID" value="NZ_FZNG01000010.1"/>
</dbReference>
<reference evidence="1 2" key="1">
    <citation type="journal article" date="2014" name="Genome Announc.">
        <title>Draft genome sequences of eight enterohepatic helicobacter species isolated from both laboratory and wild rodents.</title>
        <authorList>
            <person name="Sheh A."/>
            <person name="Shen Z."/>
            <person name="Fox J.G."/>
        </authorList>
    </citation>
    <scope>NUCLEOTIDE SEQUENCE [LARGE SCALE GENOMIC DNA]</scope>
    <source>
        <strain evidence="1 2">ATCC 700114</strain>
    </source>
</reference>
<accession>A0A099VB27</accession>
<gene>
    <name evidence="1" type="ORF">LS81_008715</name>
</gene>
<dbReference type="InterPro" id="IPR027417">
    <property type="entry name" value="P-loop_NTPase"/>
</dbReference>
<protein>
    <recommendedName>
        <fullName evidence="3">Terminase large subunit gp17-like C-terminal domain-containing protein</fullName>
    </recommendedName>
</protein>
<dbReference type="EMBL" id="JRPL02000025">
    <property type="protein sequence ID" value="TLD81311.1"/>
    <property type="molecule type" value="Genomic_DNA"/>
</dbReference>
<evidence type="ECO:0000313" key="2">
    <source>
        <dbReference type="Proteomes" id="UP000029878"/>
    </source>
</evidence>
<proteinExistence type="predicted"/>
<dbReference type="Gene3D" id="3.40.50.300">
    <property type="entry name" value="P-loop containing nucleotide triphosphate hydrolases"/>
    <property type="match status" value="1"/>
</dbReference>
<dbReference type="Proteomes" id="UP000029878">
    <property type="component" value="Unassembled WGS sequence"/>
</dbReference>
<comment type="caution">
    <text evidence="1">The sequence shown here is derived from an EMBL/GenBank/DDBJ whole genome shotgun (WGS) entry which is preliminary data.</text>
</comment>
<dbReference type="InterPro" id="IPR006517">
    <property type="entry name" value="Phage_terminase_lsu-like_C"/>
</dbReference>
<evidence type="ECO:0000313" key="1">
    <source>
        <dbReference type="EMBL" id="TLD81311.1"/>
    </source>
</evidence>
<name>A0A099VB27_9HELI</name>
<dbReference type="AlphaFoldDB" id="A0A099VB27"/>
<sequence>MDSLKDLKSFLQALPKLNDKDRESRVKRAKQDFYSFITTYLGHHIGLEYGMTKKESSKFRAWVYTELPKIIANKVTPTNKMVVKAYRGAAKTTLISRLFCLWQILRGDKRYAIIISSTLDLAKEGIDLLKIELEDNINLVQDFMIKKGSLWNNEELVFSVEQERESQVNTHESDNTEVLQDKSKSALKIATGKVSQLCKIKSFGAGKKIRGTNFLSMRPDLIICDDIENDENIESKSQRDKLYKWFNKAILKLPSRLNPYYHIMLVGTTLHYDSLLQRIALRKDFKTFSFPLLPQMPSNLDLLTKESLATFKPRGYILDDTSLHIKEILSDYLEDKASFYSEFQNEPLDKDNAPLSNYTTYTNLPPHIDSCFIGIDPSLGKKRGDYFALSTLFYNKKESKIYASSKGYKIAPDKMIDKILTLFTKTRKLTEHITIACEEVAFQEFFKNELKKKFLTHGIYTPIIGIKSNTNKEIRLDSLAPLLSDGDLLIYENDNLLKEELDTYPKGAHDDLIDSIDIARRAMIASSCINYKEALKATRDYKDKFNSLKEL</sequence>
<dbReference type="NCBIfam" id="TIGR01630">
    <property type="entry name" value="psiM2_ORF9"/>
    <property type="match status" value="1"/>
</dbReference>
<dbReference type="OrthoDB" id="378710at2"/>
<dbReference type="Gene3D" id="3.30.420.240">
    <property type="match status" value="1"/>
</dbReference>
<organism evidence="1 2">
    <name type="scientific">Helicobacter trogontum</name>
    <dbReference type="NCBI Taxonomy" id="50960"/>
    <lineage>
        <taxon>Bacteria</taxon>
        <taxon>Pseudomonadati</taxon>
        <taxon>Campylobacterota</taxon>
        <taxon>Epsilonproteobacteria</taxon>
        <taxon>Campylobacterales</taxon>
        <taxon>Helicobacteraceae</taxon>
        <taxon>Helicobacter</taxon>
    </lineage>
</organism>